<evidence type="ECO:0000313" key="2">
    <source>
        <dbReference type="Proteomes" id="UP000050326"/>
    </source>
</evidence>
<reference evidence="1 2" key="1">
    <citation type="submission" date="2015-09" db="EMBL/GenBank/DDBJ databases">
        <title>Genome sequence of Oxobacter pfennigii DSM 3222.</title>
        <authorList>
            <person name="Poehlein A."/>
            <person name="Bengelsdorf F.R."/>
            <person name="Schiel-Bengelsdorf B."/>
            <person name="Duerre P."/>
            <person name="Daniel R."/>
        </authorList>
    </citation>
    <scope>NUCLEOTIDE SEQUENCE [LARGE SCALE GENOMIC DNA]</scope>
    <source>
        <strain evidence="1 2">DSM 3222</strain>
    </source>
</reference>
<dbReference type="EMBL" id="LKET01000068">
    <property type="protein sequence ID" value="KPU42492.1"/>
    <property type="molecule type" value="Genomic_DNA"/>
</dbReference>
<gene>
    <name evidence="1" type="ORF">OXPF_42770</name>
</gene>
<accession>A0A0P9ABP0</accession>
<sequence>MRTKEIYKSQENISNLTIADPYYMSFGKYIYILKYIEDESVLAFDTEAKEFIVIHDNK</sequence>
<organism evidence="1 2">
    <name type="scientific">Oxobacter pfennigii</name>
    <dbReference type="NCBI Taxonomy" id="36849"/>
    <lineage>
        <taxon>Bacteria</taxon>
        <taxon>Bacillati</taxon>
        <taxon>Bacillota</taxon>
        <taxon>Clostridia</taxon>
        <taxon>Eubacteriales</taxon>
        <taxon>Clostridiaceae</taxon>
        <taxon>Oxobacter</taxon>
    </lineage>
</organism>
<dbReference type="Proteomes" id="UP000050326">
    <property type="component" value="Unassembled WGS sequence"/>
</dbReference>
<comment type="caution">
    <text evidence="1">The sequence shown here is derived from an EMBL/GenBank/DDBJ whole genome shotgun (WGS) entry which is preliminary data.</text>
</comment>
<dbReference type="STRING" id="36849.OXPF_42770"/>
<proteinExistence type="predicted"/>
<protein>
    <submittedName>
        <fullName evidence="1">Uncharacterized protein</fullName>
    </submittedName>
</protein>
<dbReference type="AlphaFoldDB" id="A0A0P9ABP0"/>
<keyword evidence="2" id="KW-1185">Reference proteome</keyword>
<name>A0A0P9ABP0_9CLOT</name>
<dbReference type="RefSeq" id="WP_160317290.1">
    <property type="nucleotide sequence ID" value="NZ_LKET01000068.1"/>
</dbReference>
<evidence type="ECO:0000313" key="1">
    <source>
        <dbReference type="EMBL" id="KPU42492.1"/>
    </source>
</evidence>